<dbReference type="Pfam" id="PF02518">
    <property type="entry name" value="HATPase_c"/>
    <property type="match status" value="1"/>
</dbReference>
<evidence type="ECO:0000259" key="8">
    <source>
        <dbReference type="PROSITE" id="PS50109"/>
    </source>
</evidence>
<dbReference type="InterPro" id="IPR000014">
    <property type="entry name" value="PAS"/>
</dbReference>
<feature type="domain" description="PAC" evidence="9">
    <location>
        <begin position="92"/>
        <end position="147"/>
    </location>
</feature>
<dbReference type="Proteomes" id="UP000322214">
    <property type="component" value="Chromosome"/>
</dbReference>
<evidence type="ECO:0000256" key="2">
    <source>
        <dbReference type="ARBA" id="ARBA00012438"/>
    </source>
</evidence>
<keyword evidence="4" id="KW-0547">Nucleotide-binding</keyword>
<protein>
    <recommendedName>
        <fullName evidence="2">histidine kinase</fullName>
        <ecNumber evidence="2">2.7.13.3</ecNumber>
    </recommendedName>
</protein>
<evidence type="ECO:0000256" key="3">
    <source>
        <dbReference type="ARBA" id="ARBA00022679"/>
    </source>
</evidence>
<dbReference type="PANTHER" id="PTHR43065:SF46">
    <property type="entry name" value="C4-DICARBOXYLATE TRANSPORT SENSOR PROTEIN DCTB"/>
    <property type="match status" value="1"/>
</dbReference>
<dbReference type="PROSITE" id="PS50113">
    <property type="entry name" value="PAC"/>
    <property type="match status" value="1"/>
</dbReference>
<evidence type="ECO:0000313" key="10">
    <source>
        <dbReference type="EMBL" id="QEG21276.1"/>
    </source>
</evidence>
<name>A0A5B9P9I8_9BACT</name>
<keyword evidence="5" id="KW-0418">Kinase</keyword>
<dbReference type="CDD" id="cd00130">
    <property type="entry name" value="PAS"/>
    <property type="match status" value="1"/>
</dbReference>
<evidence type="ECO:0000256" key="7">
    <source>
        <dbReference type="ARBA" id="ARBA00023012"/>
    </source>
</evidence>
<dbReference type="SUPFAM" id="SSF55785">
    <property type="entry name" value="PYP-like sensor domain (PAS domain)"/>
    <property type="match status" value="1"/>
</dbReference>
<dbReference type="PRINTS" id="PR00344">
    <property type="entry name" value="BCTRLSENSOR"/>
</dbReference>
<dbReference type="Gene3D" id="3.30.565.10">
    <property type="entry name" value="Histidine kinase-like ATPase, C-terminal domain"/>
    <property type="match status" value="1"/>
</dbReference>
<dbReference type="SUPFAM" id="SSF55874">
    <property type="entry name" value="ATPase domain of HSP90 chaperone/DNA topoisomerase II/histidine kinase"/>
    <property type="match status" value="1"/>
</dbReference>
<dbReference type="InterPro" id="IPR013656">
    <property type="entry name" value="PAS_4"/>
</dbReference>
<dbReference type="InterPro" id="IPR035965">
    <property type="entry name" value="PAS-like_dom_sf"/>
</dbReference>
<dbReference type="InterPro" id="IPR036890">
    <property type="entry name" value="HATPase_C_sf"/>
</dbReference>
<dbReference type="InterPro" id="IPR004358">
    <property type="entry name" value="Sig_transdc_His_kin-like_C"/>
</dbReference>
<evidence type="ECO:0000256" key="6">
    <source>
        <dbReference type="ARBA" id="ARBA00022840"/>
    </source>
</evidence>
<dbReference type="PROSITE" id="PS50109">
    <property type="entry name" value="HIS_KIN"/>
    <property type="match status" value="1"/>
</dbReference>
<keyword evidence="3 10" id="KW-0808">Transferase</keyword>
<dbReference type="Pfam" id="PF08448">
    <property type="entry name" value="PAS_4"/>
    <property type="match status" value="1"/>
</dbReference>
<dbReference type="AlphaFoldDB" id="A0A5B9P9I8"/>
<dbReference type="GO" id="GO:0004673">
    <property type="term" value="F:protein histidine kinase activity"/>
    <property type="evidence" value="ECO:0007669"/>
    <property type="project" value="UniProtKB-EC"/>
</dbReference>
<accession>A0A5B9P9I8</accession>
<dbReference type="InterPro" id="IPR003594">
    <property type="entry name" value="HATPase_dom"/>
</dbReference>
<evidence type="ECO:0000313" key="11">
    <source>
        <dbReference type="Proteomes" id="UP000322214"/>
    </source>
</evidence>
<dbReference type="STRING" id="980251.GCA_001642875_01809"/>
<keyword evidence="6" id="KW-0067">ATP-binding</keyword>
<keyword evidence="11" id="KW-1185">Reference proteome</keyword>
<dbReference type="PANTHER" id="PTHR43065">
    <property type="entry name" value="SENSOR HISTIDINE KINASE"/>
    <property type="match status" value="1"/>
</dbReference>
<sequence>MQTQSANRPTGQASSSRLEDVDIRIRNLLQRTEDLIYFKDLNSVITLCSDSMTVRFTGSSDESIVGKSDFDFFDRECAEKFFADEQEIIRTGKPIFGVVQTELRDGKTAWVSSSKLPLFDVEGKIIGTFGISRDITAQREMELELHKSNQKLVDASRRAGMAEIATNVLHNVGNVLTSVKISVSHSGDLCEGFAFDKIERVADLIEQHGTDEDFFAPESRGSHIPEFLRQLTKSFEAEQSKVRAELANCRRHLDHISTIVAQQQDYATASKVIERVDLSKLISDAITMSSSSLENHNIRVVRDFDEGLLVETDKHQILQIIVNLIRNAKHACLESESLPKQIMISASNIGQDRFSIRVSDNGIGIAKENILKLFTYGFTTRDKGKGFGLHSCANSARELGGSLAVKSEGLGKGATFVLTLPGKLK</sequence>
<evidence type="ECO:0000259" key="9">
    <source>
        <dbReference type="PROSITE" id="PS50113"/>
    </source>
</evidence>
<keyword evidence="7" id="KW-0902">Two-component regulatory system</keyword>
<dbReference type="GO" id="GO:0000160">
    <property type="term" value="P:phosphorelay signal transduction system"/>
    <property type="evidence" value="ECO:0007669"/>
    <property type="project" value="UniProtKB-KW"/>
</dbReference>
<dbReference type="KEGG" id="mff:MFFC18_11310"/>
<organism evidence="10 11">
    <name type="scientific">Mariniblastus fucicola</name>
    <dbReference type="NCBI Taxonomy" id="980251"/>
    <lineage>
        <taxon>Bacteria</taxon>
        <taxon>Pseudomonadati</taxon>
        <taxon>Planctomycetota</taxon>
        <taxon>Planctomycetia</taxon>
        <taxon>Pirellulales</taxon>
        <taxon>Pirellulaceae</taxon>
        <taxon>Mariniblastus</taxon>
    </lineage>
</organism>
<dbReference type="RefSeq" id="WP_075081720.1">
    <property type="nucleotide sequence ID" value="NZ_CP042912.1"/>
</dbReference>
<evidence type="ECO:0000256" key="4">
    <source>
        <dbReference type="ARBA" id="ARBA00022741"/>
    </source>
</evidence>
<proteinExistence type="predicted"/>
<dbReference type="EMBL" id="CP042912">
    <property type="protein sequence ID" value="QEG21276.1"/>
    <property type="molecule type" value="Genomic_DNA"/>
</dbReference>
<feature type="domain" description="Histidine kinase" evidence="8">
    <location>
        <begin position="209"/>
        <end position="424"/>
    </location>
</feature>
<comment type="catalytic activity">
    <reaction evidence="1">
        <text>ATP + protein L-histidine = ADP + protein N-phospho-L-histidine.</text>
        <dbReference type="EC" id="2.7.13.3"/>
    </reaction>
</comment>
<dbReference type="Gene3D" id="3.30.450.20">
    <property type="entry name" value="PAS domain"/>
    <property type="match status" value="1"/>
</dbReference>
<dbReference type="InterPro" id="IPR000700">
    <property type="entry name" value="PAS-assoc_C"/>
</dbReference>
<dbReference type="OrthoDB" id="229369at2"/>
<dbReference type="SMART" id="SM00387">
    <property type="entry name" value="HATPase_c"/>
    <property type="match status" value="1"/>
</dbReference>
<reference evidence="10 11" key="1">
    <citation type="submission" date="2019-08" db="EMBL/GenBank/DDBJ databases">
        <title>Deep-cultivation of Planctomycetes and their phenomic and genomic characterization uncovers novel biology.</title>
        <authorList>
            <person name="Wiegand S."/>
            <person name="Jogler M."/>
            <person name="Boedeker C."/>
            <person name="Pinto D."/>
            <person name="Vollmers J."/>
            <person name="Rivas-Marin E."/>
            <person name="Kohn T."/>
            <person name="Peeters S.H."/>
            <person name="Heuer A."/>
            <person name="Rast P."/>
            <person name="Oberbeckmann S."/>
            <person name="Bunk B."/>
            <person name="Jeske O."/>
            <person name="Meyerdierks A."/>
            <person name="Storesund J.E."/>
            <person name="Kallscheuer N."/>
            <person name="Luecker S."/>
            <person name="Lage O.M."/>
            <person name="Pohl T."/>
            <person name="Merkel B.J."/>
            <person name="Hornburger P."/>
            <person name="Mueller R.-W."/>
            <person name="Bruemmer F."/>
            <person name="Labrenz M."/>
            <person name="Spormann A.M."/>
            <person name="Op den Camp H."/>
            <person name="Overmann J."/>
            <person name="Amann R."/>
            <person name="Jetten M.S.M."/>
            <person name="Mascher T."/>
            <person name="Medema M.H."/>
            <person name="Devos D.P."/>
            <person name="Kaster A.-K."/>
            <person name="Ovreas L."/>
            <person name="Rohde M."/>
            <person name="Galperin M.Y."/>
            <person name="Jogler C."/>
        </authorList>
    </citation>
    <scope>NUCLEOTIDE SEQUENCE [LARGE SCALE GENOMIC DNA]</scope>
    <source>
        <strain evidence="10 11">FC18</strain>
    </source>
</reference>
<evidence type="ECO:0000256" key="5">
    <source>
        <dbReference type="ARBA" id="ARBA00022777"/>
    </source>
</evidence>
<dbReference type="InterPro" id="IPR005467">
    <property type="entry name" value="His_kinase_dom"/>
</dbReference>
<dbReference type="EC" id="2.7.13.3" evidence="2"/>
<dbReference type="NCBIfam" id="TIGR00229">
    <property type="entry name" value="sensory_box"/>
    <property type="match status" value="1"/>
</dbReference>
<gene>
    <name evidence="10" type="primary">fixL_3</name>
    <name evidence="10" type="ORF">MFFC18_11310</name>
</gene>
<evidence type="ECO:0000256" key="1">
    <source>
        <dbReference type="ARBA" id="ARBA00000085"/>
    </source>
</evidence>
<dbReference type="GO" id="GO:0005524">
    <property type="term" value="F:ATP binding"/>
    <property type="evidence" value="ECO:0007669"/>
    <property type="project" value="UniProtKB-KW"/>
</dbReference>